<dbReference type="InterPro" id="IPR050738">
    <property type="entry name" value="Sulfatase"/>
</dbReference>
<dbReference type="GO" id="GO:0046872">
    <property type="term" value="F:metal ion binding"/>
    <property type="evidence" value="ECO:0007669"/>
    <property type="project" value="UniProtKB-KW"/>
</dbReference>
<evidence type="ECO:0000256" key="3">
    <source>
        <dbReference type="ARBA" id="ARBA00022801"/>
    </source>
</evidence>
<dbReference type="CDD" id="cd16025">
    <property type="entry name" value="PAS_like"/>
    <property type="match status" value="1"/>
</dbReference>
<protein>
    <submittedName>
        <fullName evidence="6">Arylsulfatase</fullName>
        <ecNumber evidence="6">3.1.6.1</ecNumber>
    </submittedName>
</protein>
<keyword evidence="7" id="KW-1185">Reference proteome</keyword>
<proteinExistence type="inferred from homology"/>
<keyword evidence="4" id="KW-0106">Calcium</keyword>
<evidence type="ECO:0000313" key="7">
    <source>
        <dbReference type="Proteomes" id="UP000035268"/>
    </source>
</evidence>
<dbReference type="InterPro" id="IPR006311">
    <property type="entry name" value="TAT_signal"/>
</dbReference>
<evidence type="ECO:0000256" key="1">
    <source>
        <dbReference type="ARBA" id="ARBA00008779"/>
    </source>
</evidence>
<evidence type="ECO:0000256" key="4">
    <source>
        <dbReference type="ARBA" id="ARBA00022837"/>
    </source>
</evidence>
<evidence type="ECO:0000259" key="5">
    <source>
        <dbReference type="Pfam" id="PF00884"/>
    </source>
</evidence>
<dbReference type="EC" id="3.1.6.1" evidence="6"/>
<dbReference type="PANTHER" id="PTHR42693">
    <property type="entry name" value="ARYLSULFATASE FAMILY MEMBER"/>
    <property type="match status" value="1"/>
</dbReference>
<evidence type="ECO:0000256" key="2">
    <source>
        <dbReference type="ARBA" id="ARBA00022723"/>
    </source>
</evidence>
<dbReference type="Pfam" id="PF00884">
    <property type="entry name" value="Sulfatase"/>
    <property type="match status" value="1"/>
</dbReference>
<keyword evidence="2" id="KW-0479">Metal-binding</keyword>
<dbReference type="KEGG" id="vbl:L21SP4_02251"/>
<dbReference type="STRING" id="1307763.L21SP4_02251"/>
<accession>A0A0G3EGK6</accession>
<dbReference type="GO" id="GO:0004065">
    <property type="term" value="F:arylsulfatase activity"/>
    <property type="evidence" value="ECO:0007669"/>
    <property type="project" value="UniProtKB-EC"/>
</dbReference>
<dbReference type="RefSeq" id="WP_052882699.1">
    <property type="nucleotide sequence ID" value="NZ_CP010904.1"/>
</dbReference>
<gene>
    <name evidence="6" type="primary">atsA_29</name>
    <name evidence="6" type="ORF">L21SP4_02251</name>
</gene>
<dbReference type="AlphaFoldDB" id="A0A0G3EGK6"/>
<reference evidence="7" key="1">
    <citation type="submission" date="2015-02" db="EMBL/GenBank/DDBJ databases">
        <title>Description and complete genome sequence of the first cultured representative of the subdivision 5 of the Verrucomicrobia phylum.</title>
        <authorList>
            <person name="Spring S."/>
            <person name="Bunk B."/>
            <person name="Sproer C."/>
            <person name="Klenk H.-P."/>
        </authorList>
    </citation>
    <scope>NUCLEOTIDE SEQUENCE [LARGE SCALE GENOMIC DNA]</scope>
    <source>
        <strain evidence="7">L21-Fru-AB</strain>
    </source>
</reference>
<dbReference type="Proteomes" id="UP000035268">
    <property type="component" value="Chromosome"/>
</dbReference>
<feature type="domain" description="Sulfatase N-terminal" evidence="5">
    <location>
        <begin position="33"/>
        <end position="401"/>
    </location>
</feature>
<organism evidence="6 7">
    <name type="scientific">Kiritimatiella glycovorans</name>
    <dbReference type="NCBI Taxonomy" id="1307763"/>
    <lineage>
        <taxon>Bacteria</taxon>
        <taxon>Pseudomonadati</taxon>
        <taxon>Kiritimatiellota</taxon>
        <taxon>Kiritimatiellia</taxon>
        <taxon>Kiritimatiellales</taxon>
        <taxon>Kiritimatiellaceae</taxon>
        <taxon>Kiritimatiella</taxon>
    </lineage>
</organism>
<dbReference type="PROSITE" id="PS51318">
    <property type="entry name" value="TAT"/>
    <property type="match status" value="1"/>
</dbReference>
<dbReference type="PROSITE" id="PS00149">
    <property type="entry name" value="SULFATASE_2"/>
    <property type="match status" value="1"/>
</dbReference>
<reference evidence="6 7" key="2">
    <citation type="journal article" date="2016" name="ISME J.">
        <title>Characterization of the first cultured representative of Verrucomicrobia subdivision 5 indicates the proposal of a novel phylum.</title>
        <authorList>
            <person name="Spring S."/>
            <person name="Bunk B."/>
            <person name="Sproer C."/>
            <person name="Schumann P."/>
            <person name="Rohde M."/>
            <person name="Tindall B.J."/>
            <person name="Klenk H.P."/>
        </authorList>
    </citation>
    <scope>NUCLEOTIDE SEQUENCE [LARGE SCALE GENOMIC DNA]</scope>
    <source>
        <strain evidence="6 7">L21-Fru-AB</strain>
    </source>
</reference>
<comment type="similarity">
    <text evidence="1">Belongs to the sulfatase family.</text>
</comment>
<dbReference type="Gene3D" id="3.30.1120.10">
    <property type="match status" value="1"/>
</dbReference>
<dbReference type="EMBL" id="CP010904">
    <property type="protein sequence ID" value="AKJ65478.1"/>
    <property type="molecule type" value="Genomic_DNA"/>
</dbReference>
<evidence type="ECO:0000313" key="6">
    <source>
        <dbReference type="EMBL" id="AKJ65478.1"/>
    </source>
</evidence>
<dbReference type="PATRIC" id="fig|1609981.3.peg.2343"/>
<keyword evidence="3 6" id="KW-0378">Hydrolase</keyword>
<sequence length="524" mass="59743">MGSMSFSRRDFLRTGAAFAAAPLAARAKEPRRPNILFIIADDMGYSDLGCYGGEVDTPHLDRLANRGVRFTQFYNYGKCEPTRTALMTGHRNTPEIGCYGERAESFLPALLREQGYRTLMAGKWHVSRNPTDRGFERFFGIEEGACNYYTGSGRIKLGKTKFPVPAEGFYTTDAFTDYAIRFLDEAQHETPEQPFFMYLAYNAPHDPLQVPEEDIGKYRGVYRAGWEYFKQRRFERIKQMGLIPEDAAMTAWPENLPHWDELTDGQKDMEDCRMATYAAMIDRMDRQIGRVLRWLEKNRKLENTLIVFISDNGANPFDRGSRRMVEAGILPGGPDSHWSLGTAWAHVSNTPFRMYKRNMHEGGICGPMILHWPEAGYEAGSLARMPVHVLDFLPTFHALAGGTARPPGIEGQDISAALRAGKQSRPDYRTMAYMVDHRYVRRGDWKLVSVDGEPWELHHLGRDRTETVNVVDEHPEIARAFDRAFNEWYESFRKEPFEKGKGTSAPLRMGDRGTGAQYVPVEMP</sequence>
<dbReference type="SUPFAM" id="SSF53649">
    <property type="entry name" value="Alkaline phosphatase-like"/>
    <property type="match status" value="1"/>
</dbReference>
<dbReference type="InterPro" id="IPR017850">
    <property type="entry name" value="Alkaline_phosphatase_core_sf"/>
</dbReference>
<dbReference type="PANTHER" id="PTHR42693:SF33">
    <property type="entry name" value="ARYLSULFATASE"/>
    <property type="match status" value="1"/>
</dbReference>
<dbReference type="InterPro" id="IPR000917">
    <property type="entry name" value="Sulfatase_N"/>
</dbReference>
<dbReference type="InterPro" id="IPR024607">
    <property type="entry name" value="Sulfatase_CS"/>
</dbReference>
<name>A0A0G3EGK6_9BACT</name>
<dbReference type="OrthoDB" id="9762324at2"/>
<dbReference type="Gene3D" id="3.40.720.10">
    <property type="entry name" value="Alkaline Phosphatase, subunit A"/>
    <property type="match status" value="1"/>
</dbReference>